<gene>
    <name evidence="16" type="primary">prsA</name>
    <name evidence="16" type="ORF">SNAT2548_LOCUS32988</name>
</gene>
<dbReference type="GO" id="GO:0002189">
    <property type="term" value="C:ribose phosphate diphosphokinase complex"/>
    <property type="evidence" value="ECO:0007669"/>
    <property type="project" value="TreeGrafter"/>
</dbReference>
<evidence type="ECO:0000256" key="13">
    <source>
        <dbReference type="ARBA" id="ARBA00049535"/>
    </source>
</evidence>
<keyword evidence="9" id="KW-0547">Nucleotide-binding</keyword>
<feature type="domain" description="Ribose-phosphate pyrophosphokinase N-terminal" evidence="15">
    <location>
        <begin position="68"/>
        <end position="186"/>
    </location>
</feature>
<comment type="similarity">
    <text evidence="3">Belongs to the ribose-phosphate pyrophosphokinase family.</text>
</comment>
<dbReference type="SMART" id="SM01400">
    <property type="entry name" value="Pribosyltran_N"/>
    <property type="match status" value="1"/>
</dbReference>
<sequence>MRRAIGLCRASGALATLAALSRKQCACEDLRAQDLRAQQKLAFTRRDPRTGFEMRLGDPQGMNHGPLRIFCGNAHPQLAEDIAAKMGIPLGKATVGRFPCGEVNVVLNESVRDCDVFIIQPTCNGGAGPQEHLVELLIMLDAIRRGAANRVTAIIPLYGFARQNAKEKSRSPISARLVTDLLQVAGAHRVVTIELHASQIQGFATFPIDNIYALPMLAKEVERLMRKRGLTAEDIVVVSPDVGGTKRASGMAKMLCSPLAIFSRQRRRPNEPAEVDLVGEVQGKTCIVVDDIADTADTLCQAADKLKARGASAVVGAVVHGILSDPACELIMKSQLEAVFVTDTIPLGDKLHRCPKLEVVSVASLLANAILRIHSSQSLSELFDRHVE</sequence>
<keyword evidence="6" id="KW-0808">Transferase</keyword>
<feature type="signal peptide" evidence="14">
    <location>
        <begin position="1"/>
        <end position="15"/>
    </location>
</feature>
<feature type="chain" id="PRO_5032701778" description="ribose-phosphate diphosphokinase" evidence="14">
    <location>
        <begin position="16"/>
        <end position="388"/>
    </location>
</feature>
<evidence type="ECO:0000313" key="17">
    <source>
        <dbReference type="Proteomes" id="UP000604046"/>
    </source>
</evidence>
<dbReference type="NCBIfam" id="NF002320">
    <property type="entry name" value="PRK01259.1"/>
    <property type="match status" value="1"/>
</dbReference>
<comment type="catalytic activity">
    <reaction evidence="13">
        <text>D-ribose 5-phosphate + ATP = 5-phospho-alpha-D-ribose 1-diphosphate + AMP + H(+)</text>
        <dbReference type="Rhea" id="RHEA:15609"/>
        <dbReference type="ChEBI" id="CHEBI:15378"/>
        <dbReference type="ChEBI" id="CHEBI:30616"/>
        <dbReference type="ChEBI" id="CHEBI:58017"/>
        <dbReference type="ChEBI" id="CHEBI:78346"/>
        <dbReference type="ChEBI" id="CHEBI:456215"/>
        <dbReference type="EC" id="2.7.6.1"/>
    </reaction>
</comment>
<evidence type="ECO:0000256" key="5">
    <source>
        <dbReference type="ARBA" id="ARBA00022490"/>
    </source>
</evidence>
<evidence type="ECO:0000256" key="3">
    <source>
        <dbReference type="ARBA" id="ARBA00006478"/>
    </source>
</evidence>
<keyword evidence="11" id="KW-0067">ATP-binding</keyword>
<name>A0A812UTL7_9DINO</name>
<keyword evidence="12" id="KW-0460">Magnesium</keyword>
<protein>
    <recommendedName>
        <fullName evidence="4">ribose-phosphate diphosphokinase</fullName>
        <ecNumber evidence="4">2.7.6.1</ecNumber>
    </recommendedName>
</protein>
<dbReference type="Pfam" id="PF14572">
    <property type="entry name" value="Pribosyl_synth"/>
    <property type="match status" value="1"/>
</dbReference>
<dbReference type="EC" id="2.7.6.1" evidence="4"/>
<dbReference type="CDD" id="cd06223">
    <property type="entry name" value="PRTases_typeI"/>
    <property type="match status" value="1"/>
</dbReference>
<keyword evidence="5" id="KW-0963">Cytoplasm</keyword>
<dbReference type="InterPro" id="IPR000836">
    <property type="entry name" value="PRTase_dom"/>
</dbReference>
<proteinExistence type="inferred from homology"/>
<dbReference type="SUPFAM" id="SSF53271">
    <property type="entry name" value="PRTase-like"/>
    <property type="match status" value="1"/>
</dbReference>
<dbReference type="NCBIfam" id="TIGR01251">
    <property type="entry name" value="ribP_PPkin"/>
    <property type="match status" value="1"/>
</dbReference>
<dbReference type="InterPro" id="IPR005946">
    <property type="entry name" value="Rib-P_diPkinase"/>
</dbReference>
<evidence type="ECO:0000256" key="12">
    <source>
        <dbReference type="ARBA" id="ARBA00022842"/>
    </source>
</evidence>
<dbReference type="GO" id="GO:0000287">
    <property type="term" value="F:magnesium ion binding"/>
    <property type="evidence" value="ECO:0007669"/>
    <property type="project" value="InterPro"/>
</dbReference>
<dbReference type="FunFam" id="3.40.50.2020:FF:000001">
    <property type="entry name" value="Ribose-phosphate pyrophosphokinase"/>
    <property type="match status" value="1"/>
</dbReference>
<dbReference type="OrthoDB" id="413572at2759"/>
<dbReference type="InterPro" id="IPR029099">
    <property type="entry name" value="Pribosyltran_N"/>
</dbReference>
<comment type="cofactor">
    <cofactor evidence="1">
        <name>Mg(2+)</name>
        <dbReference type="ChEBI" id="CHEBI:18420"/>
    </cofactor>
</comment>
<evidence type="ECO:0000256" key="14">
    <source>
        <dbReference type="SAM" id="SignalP"/>
    </source>
</evidence>
<evidence type="ECO:0000256" key="4">
    <source>
        <dbReference type="ARBA" id="ARBA00013247"/>
    </source>
</evidence>
<dbReference type="Proteomes" id="UP000604046">
    <property type="component" value="Unassembled WGS sequence"/>
</dbReference>
<keyword evidence="8" id="KW-0545">Nucleotide biosynthesis</keyword>
<evidence type="ECO:0000256" key="7">
    <source>
        <dbReference type="ARBA" id="ARBA00022723"/>
    </source>
</evidence>
<comment type="pathway">
    <text evidence="2">Metabolic intermediate biosynthesis; 5-phospho-alpha-D-ribose 1-diphosphate biosynthesis; 5-phospho-alpha-D-ribose 1-diphosphate from D-ribose 5-phosphate (route I): step 1/1.</text>
</comment>
<keyword evidence="10" id="KW-0418">Kinase</keyword>
<dbReference type="InterPro" id="IPR029057">
    <property type="entry name" value="PRTase-like"/>
</dbReference>
<dbReference type="Pfam" id="PF13793">
    <property type="entry name" value="Pribosyltran_N"/>
    <property type="match status" value="1"/>
</dbReference>
<dbReference type="PANTHER" id="PTHR10210:SF41">
    <property type="entry name" value="RIBOSE-PHOSPHATE PYROPHOSPHOKINASE 1, CHLOROPLASTIC"/>
    <property type="match status" value="1"/>
</dbReference>
<keyword evidence="17" id="KW-1185">Reference proteome</keyword>
<evidence type="ECO:0000256" key="11">
    <source>
        <dbReference type="ARBA" id="ARBA00022840"/>
    </source>
</evidence>
<dbReference type="GO" id="GO:0016301">
    <property type="term" value="F:kinase activity"/>
    <property type="evidence" value="ECO:0007669"/>
    <property type="project" value="UniProtKB-KW"/>
</dbReference>
<evidence type="ECO:0000256" key="6">
    <source>
        <dbReference type="ARBA" id="ARBA00022679"/>
    </source>
</evidence>
<accession>A0A812UTL7</accession>
<reference evidence="16" key="1">
    <citation type="submission" date="2021-02" db="EMBL/GenBank/DDBJ databases">
        <authorList>
            <person name="Dougan E. K."/>
            <person name="Rhodes N."/>
            <person name="Thang M."/>
            <person name="Chan C."/>
        </authorList>
    </citation>
    <scope>NUCLEOTIDE SEQUENCE</scope>
</reference>
<evidence type="ECO:0000256" key="1">
    <source>
        <dbReference type="ARBA" id="ARBA00001946"/>
    </source>
</evidence>
<dbReference type="GO" id="GO:0005737">
    <property type="term" value="C:cytoplasm"/>
    <property type="evidence" value="ECO:0007669"/>
    <property type="project" value="TreeGrafter"/>
</dbReference>
<dbReference type="GO" id="GO:0005524">
    <property type="term" value="F:ATP binding"/>
    <property type="evidence" value="ECO:0007669"/>
    <property type="project" value="UniProtKB-KW"/>
</dbReference>
<comment type="caution">
    <text evidence="16">The sequence shown here is derived from an EMBL/GenBank/DDBJ whole genome shotgun (WGS) entry which is preliminary data.</text>
</comment>
<evidence type="ECO:0000256" key="8">
    <source>
        <dbReference type="ARBA" id="ARBA00022727"/>
    </source>
</evidence>
<evidence type="ECO:0000256" key="10">
    <source>
        <dbReference type="ARBA" id="ARBA00022777"/>
    </source>
</evidence>
<dbReference type="Gene3D" id="3.40.50.2020">
    <property type="match status" value="2"/>
</dbReference>
<evidence type="ECO:0000259" key="15">
    <source>
        <dbReference type="Pfam" id="PF13793"/>
    </source>
</evidence>
<evidence type="ECO:0000256" key="2">
    <source>
        <dbReference type="ARBA" id="ARBA00004996"/>
    </source>
</evidence>
<organism evidence="16 17">
    <name type="scientific">Symbiodinium natans</name>
    <dbReference type="NCBI Taxonomy" id="878477"/>
    <lineage>
        <taxon>Eukaryota</taxon>
        <taxon>Sar</taxon>
        <taxon>Alveolata</taxon>
        <taxon>Dinophyceae</taxon>
        <taxon>Suessiales</taxon>
        <taxon>Symbiodiniaceae</taxon>
        <taxon>Symbiodinium</taxon>
    </lineage>
</organism>
<dbReference type="EMBL" id="CAJNDS010002734">
    <property type="protein sequence ID" value="CAE7578043.1"/>
    <property type="molecule type" value="Genomic_DNA"/>
</dbReference>
<dbReference type="GO" id="GO:0004749">
    <property type="term" value="F:ribose phosphate diphosphokinase activity"/>
    <property type="evidence" value="ECO:0007669"/>
    <property type="project" value="UniProtKB-EC"/>
</dbReference>
<dbReference type="AlphaFoldDB" id="A0A812UTL7"/>
<evidence type="ECO:0000256" key="9">
    <source>
        <dbReference type="ARBA" id="ARBA00022741"/>
    </source>
</evidence>
<dbReference type="GO" id="GO:0006015">
    <property type="term" value="P:5-phosphoribose 1-diphosphate biosynthetic process"/>
    <property type="evidence" value="ECO:0007669"/>
    <property type="project" value="TreeGrafter"/>
</dbReference>
<dbReference type="PANTHER" id="PTHR10210">
    <property type="entry name" value="RIBOSE-PHOSPHATE DIPHOSPHOKINASE FAMILY MEMBER"/>
    <property type="match status" value="1"/>
</dbReference>
<keyword evidence="7" id="KW-0479">Metal-binding</keyword>
<evidence type="ECO:0000313" key="16">
    <source>
        <dbReference type="EMBL" id="CAE7578043.1"/>
    </source>
</evidence>
<dbReference type="FunFam" id="3.40.50.2020:FF:000005">
    <property type="entry name" value="Ribose-phosphate pyrophosphokinase 1"/>
    <property type="match status" value="1"/>
</dbReference>
<dbReference type="GO" id="GO:0006164">
    <property type="term" value="P:purine nucleotide biosynthetic process"/>
    <property type="evidence" value="ECO:0007669"/>
    <property type="project" value="TreeGrafter"/>
</dbReference>
<keyword evidence="14" id="KW-0732">Signal</keyword>